<dbReference type="RefSeq" id="XP_052124239.1">
    <property type="nucleotide sequence ID" value="XM_052268279.1"/>
</dbReference>
<name>A0A9C6U766_FRAOC</name>
<gene>
    <name evidence="3" type="primary">LOC127749571</name>
</gene>
<accession>A0A9C6U766</accession>
<dbReference type="InterPro" id="IPR049012">
    <property type="entry name" value="Mutator_transp_dom"/>
</dbReference>
<proteinExistence type="predicted"/>
<reference evidence="3" key="1">
    <citation type="submission" date="2025-08" db="UniProtKB">
        <authorList>
            <consortium name="RefSeq"/>
        </authorList>
    </citation>
    <scope>IDENTIFICATION</scope>
    <source>
        <tissue evidence="3">Whole organism</tissue>
    </source>
</reference>
<dbReference type="OrthoDB" id="10069847at2759"/>
<dbReference type="KEGG" id="foc:127749571"/>
<dbReference type="Proteomes" id="UP000504606">
    <property type="component" value="Unplaced"/>
</dbReference>
<keyword evidence="2" id="KW-1185">Reference proteome</keyword>
<sequence>MAFPSSQVRLRYVGSLAPLGSEGKGAAALTLWCFVTVIIDGQWGKRAYKSKYDATSGSVTVMGKHTGEVLWGGTKNKRCAVCEFAERMKIPVRKHTCAKNYTGPSTAMEAALAVEAFLSSLEMHGVRFLLYIGDGDSNVEKKLQAAMPYGATFRIQKIECKNHLLRNLRRHLMEIAADTNTNAIDKTMSVSLRKVVKERVLRLSAGLCS</sequence>
<dbReference type="GeneID" id="127749571"/>
<evidence type="ECO:0000259" key="1">
    <source>
        <dbReference type="Pfam" id="PF20700"/>
    </source>
</evidence>
<evidence type="ECO:0000313" key="2">
    <source>
        <dbReference type="Proteomes" id="UP000504606"/>
    </source>
</evidence>
<feature type="domain" description="Mutator-like transposase" evidence="1">
    <location>
        <begin position="35"/>
        <end position="202"/>
    </location>
</feature>
<dbReference type="AlphaFoldDB" id="A0A9C6U766"/>
<evidence type="ECO:0000313" key="3">
    <source>
        <dbReference type="RefSeq" id="XP_052124239.1"/>
    </source>
</evidence>
<dbReference type="Pfam" id="PF20700">
    <property type="entry name" value="Mutator"/>
    <property type="match status" value="1"/>
</dbReference>
<organism evidence="2 3">
    <name type="scientific">Frankliniella occidentalis</name>
    <name type="common">Western flower thrips</name>
    <name type="synonym">Euthrips occidentalis</name>
    <dbReference type="NCBI Taxonomy" id="133901"/>
    <lineage>
        <taxon>Eukaryota</taxon>
        <taxon>Metazoa</taxon>
        <taxon>Ecdysozoa</taxon>
        <taxon>Arthropoda</taxon>
        <taxon>Hexapoda</taxon>
        <taxon>Insecta</taxon>
        <taxon>Pterygota</taxon>
        <taxon>Neoptera</taxon>
        <taxon>Paraneoptera</taxon>
        <taxon>Thysanoptera</taxon>
        <taxon>Terebrantia</taxon>
        <taxon>Thripoidea</taxon>
        <taxon>Thripidae</taxon>
        <taxon>Frankliniella</taxon>
    </lineage>
</organism>
<protein>
    <submittedName>
        <fullName evidence="3">Uncharacterized protein LOC127749571</fullName>
    </submittedName>
</protein>